<organism evidence="1 2">
    <name type="scientific">Bradyrhizobium erythrophlei</name>
    <dbReference type="NCBI Taxonomy" id="1437360"/>
    <lineage>
        <taxon>Bacteria</taxon>
        <taxon>Pseudomonadati</taxon>
        <taxon>Pseudomonadota</taxon>
        <taxon>Alphaproteobacteria</taxon>
        <taxon>Hyphomicrobiales</taxon>
        <taxon>Nitrobacteraceae</taxon>
        <taxon>Bradyrhizobium</taxon>
    </lineage>
</organism>
<dbReference type="EMBL" id="LT670849">
    <property type="protein sequence ID" value="SHN84161.1"/>
    <property type="molecule type" value="Genomic_DNA"/>
</dbReference>
<evidence type="ECO:0000313" key="1">
    <source>
        <dbReference type="EMBL" id="SHN84161.1"/>
    </source>
</evidence>
<dbReference type="Proteomes" id="UP000184096">
    <property type="component" value="Chromosome I"/>
</dbReference>
<name>A0A1M7UMB4_9BRAD</name>
<keyword evidence="2" id="KW-1185">Reference proteome</keyword>
<dbReference type="AlphaFoldDB" id="A0A1M7UMB4"/>
<accession>A0A1M7UMB4</accession>
<protein>
    <submittedName>
        <fullName evidence="1">Uncharacterized protein</fullName>
    </submittedName>
</protein>
<evidence type="ECO:0000313" key="2">
    <source>
        <dbReference type="Proteomes" id="UP000184096"/>
    </source>
</evidence>
<dbReference type="RefSeq" id="WP_244553076.1">
    <property type="nucleotide sequence ID" value="NZ_LT670849.1"/>
</dbReference>
<gene>
    <name evidence="1" type="ORF">SAMN05444170_5799</name>
</gene>
<proteinExistence type="predicted"/>
<sequence>MTGPLDKAVWLKVASEWLKLAETAEAQRKSKALAVMRNRLDLPPAIAPAFIKDMQAFFAEDDGLKRDVIAVRQLNILKELQGPHERKLRLSDVNAMFRQMRDQA</sequence>
<reference evidence="2" key="1">
    <citation type="submission" date="2016-11" db="EMBL/GenBank/DDBJ databases">
        <authorList>
            <person name="Varghese N."/>
            <person name="Submissions S."/>
        </authorList>
    </citation>
    <scope>NUCLEOTIDE SEQUENCE [LARGE SCALE GENOMIC DNA]</scope>
    <source>
        <strain evidence="2">GAS401</strain>
    </source>
</reference>